<organism evidence="1">
    <name type="scientific">marine sediment metagenome</name>
    <dbReference type="NCBI Taxonomy" id="412755"/>
    <lineage>
        <taxon>unclassified sequences</taxon>
        <taxon>metagenomes</taxon>
        <taxon>ecological metagenomes</taxon>
    </lineage>
</organism>
<gene>
    <name evidence="1" type="ORF">S06H3_28788</name>
</gene>
<reference evidence="1" key="1">
    <citation type="journal article" date="2014" name="Front. Microbiol.">
        <title>High frequency of phylogenetically diverse reductive dehalogenase-homologous genes in deep subseafloor sedimentary metagenomes.</title>
        <authorList>
            <person name="Kawai M."/>
            <person name="Futagami T."/>
            <person name="Toyoda A."/>
            <person name="Takaki Y."/>
            <person name="Nishi S."/>
            <person name="Hori S."/>
            <person name="Arai W."/>
            <person name="Tsubouchi T."/>
            <person name="Morono Y."/>
            <person name="Uchiyama I."/>
            <person name="Ito T."/>
            <person name="Fujiyama A."/>
            <person name="Inagaki F."/>
            <person name="Takami H."/>
        </authorList>
    </citation>
    <scope>NUCLEOTIDE SEQUENCE</scope>
    <source>
        <strain evidence="1">Expedition CK06-06</strain>
    </source>
</reference>
<protein>
    <submittedName>
        <fullName evidence="1">Uncharacterized protein</fullName>
    </submittedName>
</protein>
<sequence length="50" mass="5735">MELDGTTINEHWLEGLDAKSVQSGSPVKQHWALLDNLLQYVIYLWASLLH</sequence>
<comment type="caution">
    <text evidence="1">The sequence shown here is derived from an EMBL/GenBank/DDBJ whole genome shotgun (WGS) entry which is preliminary data.</text>
</comment>
<dbReference type="AlphaFoldDB" id="X1MHN8"/>
<dbReference type="EMBL" id="BARV01016825">
    <property type="protein sequence ID" value="GAI31157.1"/>
    <property type="molecule type" value="Genomic_DNA"/>
</dbReference>
<proteinExistence type="predicted"/>
<accession>X1MHN8</accession>
<evidence type="ECO:0000313" key="1">
    <source>
        <dbReference type="EMBL" id="GAI31157.1"/>
    </source>
</evidence>
<name>X1MHN8_9ZZZZ</name>